<feature type="transmembrane region" description="Helical" evidence="2">
    <location>
        <begin position="128"/>
        <end position="146"/>
    </location>
</feature>
<dbReference type="NCBIfam" id="TIGR00341">
    <property type="entry name" value="TIGR00341 family protein"/>
    <property type="match status" value="1"/>
</dbReference>
<keyword evidence="2" id="KW-0472">Membrane</keyword>
<sequence>MALRLIRIVIPEQEEQAAKNLLEDQGIKRFWLENAPDGLFVANVLVSSESTESLLDVMERRFASYGRFQMVILPVEAAFPREIKKPGGATGNGNGAEEGKASAAKKNRGRVHRQELYTDARDVSALTWNYLIMVLLSSFVAAIGLLRDNVAVVIGAMVIAPLLGPNVSLALAATLGDPDLAKRAIKTLMAGVALAFVLSIGLGLSLHVDDAGREIASRTTVDFIDLVLALAAGVAGALSFNQGTSSALIGVMVAVALLPPLAVCGMLLGSGHTPQALGAFLLFGANTICVNLAGVITFAAQGVRPNTFWEADLAKKYSRYAVEFWILLLCVLAFFLVQSR</sequence>
<dbReference type="AlphaFoldDB" id="A0A1M6CE22"/>
<keyword evidence="2" id="KW-0812">Transmembrane</keyword>
<protein>
    <submittedName>
        <fullName evidence="3">TIGR00341 family protein</fullName>
    </submittedName>
</protein>
<gene>
    <name evidence="3" type="ORF">SAMN02745216_00219</name>
</gene>
<feature type="transmembrane region" description="Helical" evidence="2">
    <location>
        <begin position="153"/>
        <end position="176"/>
    </location>
</feature>
<dbReference type="Pfam" id="PF04087">
    <property type="entry name" value="DUF389"/>
    <property type="match status" value="1"/>
</dbReference>
<feature type="transmembrane region" description="Helical" evidence="2">
    <location>
        <begin position="280"/>
        <end position="300"/>
    </location>
</feature>
<dbReference type="Proteomes" id="UP000183994">
    <property type="component" value="Unassembled WGS sequence"/>
</dbReference>
<dbReference type="EMBL" id="FQZU01000001">
    <property type="protein sequence ID" value="SHI59295.1"/>
    <property type="molecule type" value="Genomic_DNA"/>
</dbReference>
<organism evidence="3 4">
    <name type="scientific">Desulfatibacillum alkenivorans DSM 16219</name>
    <dbReference type="NCBI Taxonomy" id="1121393"/>
    <lineage>
        <taxon>Bacteria</taxon>
        <taxon>Pseudomonadati</taxon>
        <taxon>Thermodesulfobacteriota</taxon>
        <taxon>Desulfobacteria</taxon>
        <taxon>Desulfobacterales</taxon>
        <taxon>Desulfatibacillaceae</taxon>
        <taxon>Desulfatibacillum</taxon>
    </lineage>
</organism>
<accession>A0A1M6CE22</accession>
<keyword evidence="2" id="KW-1133">Transmembrane helix</keyword>
<evidence type="ECO:0000313" key="3">
    <source>
        <dbReference type="EMBL" id="SHI59295.1"/>
    </source>
</evidence>
<dbReference type="RefSeq" id="WP_073472018.1">
    <property type="nucleotide sequence ID" value="NZ_FQZU01000001.1"/>
</dbReference>
<dbReference type="NCBIfam" id="TIGR00271">
    <property type="entry name" value="uncharacterized hydrophobic domain"/>
    <property type="match status" value="1"/>
</dbReference>
<evidence type="ECO:0000313" key="4">
    <source>
        <dbReference type="Proteomes" id="UP000183994"/>
    </source>
</evidence>
<dbReference type="InterPro" id="IPR005240">
    <property type="entry name" value="DUF389"/>
</dbReference>
<reference evidence="4" key="1">
    <citation type="submission" date="2016-11" db="EMBL/GenBank/DDBJ databases">
        <authorList>
            <person name="Varghese N."/>
            <person name="Submissions S."/>
        </authorList>
    </citation>
    <scope>NUCLEOTIDE SEQUENCE [LARGE SCALE GENOMIC DNA]</scope>
    <source>
        <strain evidence="4">DSM 16219</strain>
    </source>
</reference>
<evidence type="ECO:0000256" key="2">
    <source>
        <dbReference type="SAM" id="Phobius"/>
    </source>
</evidence>
<dbReference type="STRING" id="1121393.SAMN02745216_00219"/>
<evidence type="ECO:0000256" key="1">
    <source>
        <dbReference type="SAM" id="MobiDB-lite"/>
    </source>
</evidence>
<dbReference type="PANTHER" id="PTHR20992">
    <property type="entry name" value="AT15442P-RELATED"/>
    <property type="match status" value="1"/>
</dbReference>
<dbReference type="OrthoDB" id="9790659at2"/>
<feature type="transmembrane region" description="Helical" evidence="2">
    <location>
        <begin position="320"/>
        <end position="337"/>
    </location>
</feature>
<feature type="region of interest" description="Disordered" evidence="1">
    <location>
        <begin position="84"/>
        <end position="106"/>
    </location>
</feature>
<feature type="transmembrane region" description="Helical" evidence="2">
    <location>
        <begin position="246"/>
        <end position="268"/>
    </location>
</feature>
<keyword evidence="4" id="KW-1185">Reference proteome</keyword>
<feature type="transmembrane region" description="Helical" evidence="2">
    <location>
        <begin position="188"/>
        <end position="208"/>
    </location>
</feature>
<proteinExistence type="predicted"/>
<dbReference type="PANTHER" id="PTHR20992:SF9">
    <property type="entry name" value="AT15442P-RELATED"/>
    <property type="match status" value="1"/>
</dbReference>
<name>A0A1M6CE22_9BACT</name>
<feature type="transmembrane region" description="Helical" evidence="2">
    <location>
        <begin position="220"/>
        <end position="240"/>
    </location>
</feature>